<dbReference type="InterPro" id="IPR051395">
    <property type="entry name" value="Cytochrome_c_Peroxidase/MauG"/>
</dbReference>
<protein>
    <submittedName>
        <fullName evidence="11">Cytochrome c peroxidase</fullName>
    </submittedName>
</protein>
<dbReference type="PANTHER" id="PTHR30600:SF10">
    <property type="entry name" value="BLL6722 PROTEIN"/>
    <property type="match status" value="1"/>
</dbReference>
<feature type="binding site" description="covalent" evidence="8">
    <location>
        <position position="236"/>
    </location>
    <ligand>
        <name>heme c</name>
        <dbReference type="ChEBI" id="CHEBI:61717"/>
        <label>2</label>
    </ligand>
</feature>
<dbReference type="PANTHER" id="PTHR30600">
    <property type="entry name" value="CYTOCHROME C PEROXIDASE-RELATED"/>
    <property type="match status" value="1"/>
</dbReference>
<evidence type="ECO:0000256" key="2">
    <source>
        <dbReference type="ARBA" id="ARBA00022617"/>
    </source>
</evidence>
<organism evidence="11 12">
    <name type="scientific">Hymenobacter arizonensis</name>
    <name type="common">Siccationidurans arizonensis</name>
    <dbReference type="NCBI Taxonomy" id="1227077"/>
    <lineage>
        <taxon>Bacteria</taxon>
        <taxon>Pseudomonadati</taxon>
        <taxon>Bacteroidota</taxon>
        <taxon>Cytophagia</taxon>
        <taxon>Cytophagales</taxon>
        <taxon>Hymenobacteraceae</taxon>
        <taxon>Hymenobacter</taxon>
    </lineage>
</organism>
<proteinExistence type="predicted"/>
<feature type="domain" description="Cytochrome c" evidence="10">
    <location>
        <begin position="211"/>
        <end position="351"/>
    </location>
</feature>
<dbReference type="InterPro" id="IPR036909">
    <property type="entry name" value="Cyt_c-like_dom_sf"/>
</dbReference>
<feature type="binding site" description="axial binding residue" evidence="9">
    <location>
        <position position="237"/>
    </location>
    <ligand>
        <name>heme c</name>
        <dbReference type="ChEBI" id="CHEBI:61717"/>
        <label>2</label>
    </ligand>
    <ligandPart>
        <name>Fe</name>
        <dbReference type="ChEBI" id="CHEBI:18248"/>
    </ligandPart>
</feature>
<evidence type="ECO:0000313" key="11">
    <source>
        <dbReference type="EMBL" id="SFQ51549.1"/>
    </source>
</evidence>
<evidence type="ECO:0000256" key="4">
    <source>
        <dbReference type="ARBA" id="ARBA00022729"/>
    </source>
</evidence>
<keyword evidence="6" id="KW-0560">Oxidoreductase</keyword>
<keyword evidence="12" id="KW-1185">Reference proteome</keyword>
<evidence type="ECO:0000256" key="8">
    <source>
        <dbReference type="PIRSR" id="PIRSR000294-1"/>
    </source>
</evidence>
<feature type="binding site" description="covalent" evidence="8">
    <location>
        <position position="233"/>
    </location>
    <ligand>
        <name>heme c</name>
        <dbReference type="ChEBI" id="CHEBI:61717"/>
        <label>2</label>
    </ligand>
</feature>
<evidence type="ECO:0000256" key="1">
    <source>
        <dbReference type="ARBA" id="ARBA00004418"/>
    </source>
</evidence>
<dbReference type="GO" id="GO:0020037">
    <property type="term" value="F:heme binding"/>
    <property type="evidence" value="ECO:0007669"/>
    <property type="project" value="InterPro"/>
</dbReference>
<evidence type="ECO:0000256" key="5">
    <source>
        <dbReference type="ARBA" id="ARBA00022764"/>
    </source>
</evidence>
<dbReference type="InterPro" id="IPR009056">
    <property type="entry name" value="Cyt_c-like_dom"/>
</dbReference>
<name>A0A1I5Z501_HYMAR</name>
<dbReference type="InterPro" id="IPR004852">
    <property type="entry name" value="Di-haem_cyt_c_peroxidsae"/>
</dbReference>
<dbReference type="Proteomes" id="UP000199029">
    <property type="component" value="Unassembled WGS sequence"/>
</dbReference>
<evidence type="ECO:0000256" key="6">
    <source>
        <dbReference type="ARBA" id="ARBA00023002"/>
    </source>
</evidence>
<keyword evidence="2 8" id="KW-0349">Heme</keyword>
<feature type="binding site" description="axial binding residue" evidence="9">
    <location>
        <position position="85"/>
    </location>
    <ligand>
        <name>heme c</name>
        <dbReference type="ChEBI" id="CHEBI:61717"/>
        <label>1</label>
    </ligand>
    <ligandPart>
        <name>Fe</name>
        <dbReference type="ChEBI" id="CHEBI:18248"/>
    </ligandPart>
</feature>
<comment type="cofactor">
    <cofactor evidence="8">
        <name>heme</name>
        <dbReference type="ChEBI" id="CHEBI:30413"/>
    </cofactor>
    <text evidence="8">Binds 2 heme groups.</text>
</comment>
<sequence>MLAGAGLLLGLAACERSPGAVEPEDPTGPVTGPTAYNLIIPSNFPTPPAQPADNPLTVEGVTLGRRLFYETALSRNSAVSCGTCHRQELAFTDGLARSRGVNNAQTTRSSMSLANLLWEPKLTWDGEASTLETQARIPIEKPEEMHQSLQVGVARLQQLPAYPPLYRQAFGSSTITEANTLKALAQFQRTLISGNSRYDQFRRGNRTALSTFEQQGLVLFSTHPDGRMRGGNCGDCHSGDLQTNHTFSNNGLDVNPPDRGLGLQTGLPTDDGKFRVPSLRNIALTAPYMHDGRFATLEQVVDHYNEHVALNSPTIDPLMLNTTNDPRQLSRTLELTADEKAKIVAFMRTLTDSTFIRDPRFSRPQP</sequence>
<dbReference type="GO" id="GO:0046872">
    <property type="term" value="F:metal ion binding"/>
    <property type="evidence" value="ECO:0007669"/>
    <property type="project" value="UniProtKB-KW"/>
</dbReference>
<dbReference type="Gene3D" id="1.10.760.10">
    <property type="entry name" value="Cytochrome c-like domain"/>
    <property type="match status" value="2"/>
</dbReference>
<evidence type="ECO:0000256" key="9">
    <source>
        <dbReference type="PIRSR" id="PIRSR000294-2"/>
    </source>
</evidence>
<dbReference type="EMBL" id="FOXS01000003">
    <property type="protein sequence ID" value="SFQ51549.1"/>
    <property type="molecule type" value="Genomic_DNA"/>
</dbReference>
<dbReference type="GO" id="GO:0042597">
    <property type="term" value="C:periplasmic space"/>
    <property type="evidence" value="ECO:0007669"/>
    <property type="project" value="UniProtKB-SubCell"/>
</dbReference>
<keyword evidence="4" id="KW-0732">Signal</keyword>
<feature type="binding site" description="covalent" evidence="8">
    <location>
        <position position="81"/>
    </location>
    <ligand>
        <name>heme c</name>
        <dbReference type="ChEBI" id="CHEBI:61717"/>
        <label>1</label>
    </ligand>
</feature>
<dbReference type="PROSITE" id="PS51007">
    <property type="entry name" value="CYTC"/>
    <property type="match status" value="1"/>
</dbReference>
<keyword evidence="5" id="KW-0574">Periplasm</keyword>
<keyword evidence="3 9" id="KW-0479">Metal-binding</keyword>
<evidence type="ECO:0000259" key="10">
    <source>
        <dbReference type="PROSITE" id="PS51007"/>
    </source>
</evidence>
<dbReference type="GO" id="GO:0004130">
    <property type="term" value="F:cytochrome-c peroxidase activity"/>
    <property type="evidence" value="ECO:0007669"/>
    <property type="project" value="TreeGrafter"/>
</dbReference>
<evidence type="ECO:0000256" key="7">
    <source>
        <dbReference type="ARBA" id="ARBA00023004"/>
    </source>
</evidence>
<comment type="PTM">
    <text evidence="8">Binds 2 heme groups per subunit.</text>
</comment>
<dbReference type="AlphaFoldDB" id="A0A1I5Z501"/>
<evidence type="ECO:0000313" key="12">
    <source>
        <dbReference type="Proteomes" id="UP000199029"/>
    </source>
</evidence>
<keyword evidence="7 9" id="KW-0408">Iron</keyword>
<feature type="binding site" description="covalent" evidence="8">
    <location>
        <position position="84"/>
    </location>
    <ligand>
        <name>heme c</name>
        <dbReference type="ChEBI" id="CHEBI:61717"/>
        <label>1</label>
    </ligand>
</feature>
<accession>A0A1I5Z501</accession>
<dbReference type="InterPro" id="IPR026259">
    <property type="entry name" value="MauG/Cytc_peroxidase"/>
</dbReference>
<evidence type="ECO:0000256" key="3">
    <source>
        <dbReference type="ARBA" id="ARBA00022723"/>
    </source>
</evidence>
<keyword evidence="11" id="KW-0575">Peroxidase</keyword>
<reference evidence="12" key="1">
    <citation type="submission" date="2016-10" db="EMBL/GenBank/DDBJ databases">
        <authorList>
            <person name="Varghese N."/>
            <person name="Submissions S."/>
        </authorList>
    </citation>
    <scope>NUCLEOTIDE SEQUENCE [LARGE SCALE GENOMIC DNA]</scope>
    <source>
        <strain evidence="12">OR362-8,ATCC BAA-1266,JCM 13504</strain>
    </source>
</reference>
<dbReference type="GO" id="GO:0009055">
    <property type="term" value="F:electron transfer activity"/>
    <property type="evidence" value="ECO:0007669"/>
    <property type="project" value="InterPro"/>
</dbReference>
<comment type="subcellular location">
    <subcellularLocation>
        <location evidence="1">Periplasm</location>
    </subcellularLocation>
</comment>
<gene>
    <name evidence="11" type="ORF">SAMN04515668_2720</name>
</gene>
<dbReference type="Pfam" id="PF03150">
    <property type="entry name" value="CCP_MauG"/>
    <property type="match status" value="1"/>
</dbReference>
<dbReference type="PIRSF" id="PIRSF000294">
    <property type="entry name" value="Cytochrome-c_peroxidase"/>
    <property type="match status" value="1"/>
</dbReference>
<dbReference type="STRING" id="1227077.SAMN04515668_2720"/>
<dbReference type="SUPFAM" id="SSF46626">
    <property type="entry name" value="Cytochrome c"/>
    <property type="match status" value="2"/>
</dbReference>